<accession>A0A1B6LRP9</accession>
<dbReference type="SUPFAM" id="SSF53098">
    <property type="entry name" value="Ribonuclease H-like"/>
    <property type="match status" value="1"/>
</dbReference>
<feature type="compositionally biased region" description="Polar residues" evidence="1">
    <location>
        <begin position="82"/>
        <end position="92"/>
    </location>
</feature>
<feature type="compositionally biased region" description="Basic and acidic residues" evidence="1">
    <location>
        <begin position="62"/>
        <end position="80"/>
    </location>
</feature>
<name>A0A1B6LRP9_9HEMI</name>
<feature type="region of interest" description="Disordered" evidence="1">
    <location>
        <begin position="1"/>
        <end position="118"/>
    </location>
</feature>
<evidence type="ECO:0000256" key="1">
    <source>
        <dbReference type="SAM" id="MobiDB-lite"/>
    </source>
</evidence>
<dbReference type="InterPro" id="IPR012337">
    <property type="entry name" value="RNaseH-like_sf"/>
</dbReference>
<gene>
    <name evidence="2" type="ORF">g.2969</name>
</gene>
<protein>
    <submittedName>
        <fullName evidence="2">Uncharacterized protein</fullName>
    </submittedName>
</protein>
<dbReference type="EMBL" id="GEBQ01013567">
    <property type="protein sequence ID" value="JAT26410.1"/>
    <property type="molecule type" value="Transcribed_RNA"/>
</dbReference>
<reference evidence="2" key="1">
    <citation type="submission" date="2015-11" db="EMBL/GenBank/DDBJ databases">
        <title>De novo transcriptome assembly of four potential Pierce s Disease insect vectors from Arizona vineyards.</title>
        <authorList>
            <person name="Tassone E.E."/>
        </authorList>
    </citation>
    <scope>NUCLEOTIDE SEQUENCE</scope>
</reference>
<dbReference type="AlphaFoldDB" id="A0A1B6LRP9"/>
<organism evidence="2">
    <name type="scientific">Graphocephala atropunctata</name>
    <dbReference type="NCBI Taxonomy" id="36148"/>
    <lineage>
        <taxon>Eukaryota</taxon>
        <taxon>Metazoa</taxon>
        <taxon>Ecdysozoa</taxon>
        <taxon>Arthropoda</taxon>
        <taxon>Hexapoda</taxon>
        <taxon>Insecta</taxon>
        <taxon>Pterygota</taxon>
        <taxon>Neoptera</taxon>
        <taxon>Paraneoptera</taxon>
        <taxon>Hemiptera</taxon>
        <taxon>Auchenorrhyncha</taxon>
        <taxon>Membracoidea</taxon>
        <taxon>Cicadellidae</taxon>
        <taxon>Cicadellinae</taxon>
        <taxon>Cicadellini</taxon>
        <taxon>Graphocephala</taxon>
    </lineage>
</organism>
<proteinExistence type="predicted"/>
<sequence length="148" mass="16163">MQAPSGDERDRTHHPRSNPTPAMPQGGPDRWAITLPNKVGRDAESPVSTSIQEAKGMRPHTRQPEYADPRDDRTQSHAESPDQVTSHNNPQLTPVVPLNNKADRHSAIKKKSPVDRAAPTQVLPAKNLNKKGAMSTATKVATQTNCKI</sequence>
<feature type="non-terminal residue" evidence="2">
    <location>
        <position position="148"/>
    </location>
</feature>
<evidence type="ECO:0000313" key="2">
    <source>
        <dbReference type="EMBL" id="JAT26410.1"/>
    </source>
</evidence>
<feature type="compositionally biased region" description="Basic and acidic residues" evidence="1">
    <location>
        <begin position="1"/>
        <end position="11"/>
    </location>
</feature>
<dbReference type="Gene3D" id="3.40.50.2300">
    <property type="match status" value="1"/>
</dbReference>